<keyword evidence="1" id="KW-1133">Transmembrane helix</keyword>
<dbReference type="Proteomes" id="UP000027725">
    <property type="component" value="Unassembled WGS sequence"/>
</dbReference>
<feature type="transmembrane region" description="Helical" evidence="1">
    <location>
        <begin position="95"/>
        <end position="117"/>
    </location>
</feature>
<dbReference type="AlphaFoldDB" id="A0A074TNF8"/>
<feature type="transmembrane region" description="Helical" evidence="1">
    <location>
        <begin position="266"/>
        <end position="283"/>
    </location>
</feature>
<feature type="transmembrane region" description="Helical" evidence="1">
    <location>
        <begin position="374"/>
        <end position="401"/>
    </location>
</feature>
<evidence type="ECO:0000313" key="3">
    <source>
        <dbReference type="Proteomes" id="UP000027725"/>
    </source>
</evidence>
<feature type="transmembrane region" description="Helical" evidence="1">
    <location>
        <begin position="66"/>
        <end position="83"/>
    </location>
</feature>
<name>A0A074TNF8_9RHOB</name>
<comment type="caution">
    <text evidence="2">The sequence shown here is derived from an EMBL/GenBank/DDBJ whole genome shotgun (WGS) entry which is preliminary data.</text>
</comment>
<evidence type="ECO:0000313" key="2">
    <source>
        <dbReference type="EMBL" id="KEP70538.1"/>
    </source>
</evidence>
<feature type="transmembrane region" description="Helical" evidence="1">
    <location>
        <begin position="220"/>
        <end position="238"/>
    </location>
</feature>
<proteinExistence type="predicted"/>
<feature type="transmembrane region" description="Helical" evidence="1">
    <location>
        <begin position="137"/>
        <end position="160"/>
    </location>
</feature>
<organism evidence="2 3">
    <name type="scientific">Thioclava dalianensis</name>
    <dbReference type="NCBI Taxonomy" id="1185766"/>
    <lineage>
        <taxon>Bacteria</taxon>
        <taxon>Pseudomonadati</taxon>
        <taxon>Pseudomonadota</taxon>
        <taxon>Alphaproteobacteria</taxon>
        <taxon>Rhodobacterales</taxon>
        <taxon>Paracoccaceae</taxon>
        <taxon>Thioclava</taxon>
    </lineage>
</organism>
<reference evidence="2 3" key="1">
    <citation type="submission" date="2014-03" db="EMBL/GenBank/DDBJ databases">
        <title>The draft genome sequence of Thioclava dalianensis DLFJ1-1.</title>
        <authorList>
            <person name="Lai Q."/>
            <person name="Shao Z."/>
        </authorList>
    </citation>
    <scope>NUCLEOTIDE SEQUENCE [LARGE SCALE GENOMIC DNA]</scope>
    <source>
        <strain evidence="2 3">DLFJ1-1</strain>
    </source>
</reference>
<keyword evidence="3" id="KW-1185">Reference proteome</keyword>
<feature type="transmembrane region" description="Helical" evidence="1">
    <location>
        <begin position="339"/>
        <end position="362"/>
    </location>
</feature>
<feature type="transmembrane region" description="Helical" evidence="1">
    <location>
        <begin position="190"/>
        <end position="214"/>
    </location>
</feature>
<gene>
    <name evidence="2" type="ORF">DL1_15630</name>
</gene>
<keyword evidence="1" id="KW-0812">Transmembrane</keyword>
<sequence length="476" mass="49784">MHAPSAAPTGQTPPTKVSITLGLLLGAIILLKLLNGFGVLPPVTSGLADAASVLVLALLAPQVRGWRHLFLAISTVIVVYCLIARDDPAHILKPAFDQASFIIAFFCALASLQHVAARSKAISRAAAFLANQPSGRRYLALSCGAQVFALMLNYGALSLLGTMARRSAERESEPAVRALRIRRMLQGAQCGFAASLTWSPLAFATVITSTLIPGVTVGQVIAHGLGSAAILVLIGWLVDRPLKNSLPRGTVVAPPDPVAAHDVRSLWPLLWLLLGVAIPAALLDFGAHVAPSRAVLGLVPLVAALWIAIETDVGRKARELSARSRHFFFGDLPSFKNELVLLSTAGFIGNAAGALLAGWIAAAGFDLSAVPARLLLVLPIILVPLAGQVGLNPILFVSLFAQLLPDPVSIGVSPISMVLALTSGWALAAPTSPFTASVMIISRIGEVTPRDVAFKWNGLFVPCAAAALALWVQLLA</sequence>
<dbReference type="EMBL" id="JHEH01000005">
    <property type="protein sequence ID" value="KEP70538.1"/>
    <property type="molecule type" value="Genomic_DNA"/>
</dbReference>
<evidence type="ECO:0000256" key="1">
    <source>
        <dbReference type="SAM" id="Phobius"/>
    </source>
</evidence>
<protein>
    <submittedName>
        <fullName evidence="2">Membrane protein</fullName>
    </submittedName>
</protein>
<feature type="transmembrane region" description="Helical" evidence="1">
    <location>
        <begin position="456"/>
        <end position="475"/>
    </location>
</feature>
<feature type="transmembrane region" description="Helical" evidence="1">
    <location>
        <begin position="17"/>
        <end position="34"/>
    </location>
</feature>
<keyword evidence="1" id="KW-0472">Membrane</keyword>
<dbReference type="eggNOG" id="COG4590">
    <property type="taxonomic scope" value="Bacteria"/>
</dbReference>
<accession>A0A074TNF8</accession>